<feature type="binding site" evidence="2">
    <location>
        <position position="33"/>
    </location>
    <ligand>
        <name>Mg(2+)</name>
        <dbReference type="ChEBI" id="CHEBI:18420"/>
        <label>3</label>
    </ligand>
</feature>
<name>A0ABU5N1P8_9BACT</name>
<dbReference type="InterPro" id="IPR036676">
    <property type="entry name" value="PurM-like_C_sf"/>
</dbReference>
<evidence type="ECO:0000256" key="2">
    <source>
        <dbReference type="HAMAP-Rule" id="MF_02128"/>
    </source>
</evidence>
<feature type="binding site" evidence="2">
    <location>
        <position position="33"/>
    </location>
    <ligand>
        <name>Mg(2+)</name>
        <dbReference type="ChEBI" id="CHEBI:18420"/>
        <label>4</label>
    </ligand>
</feature>
<dbReference type="CDD" id="cd02194">
    <property type="entry name" value="ThiL"/>
    <property type="match status" value="1"/>
</dbReference>
<feature type="binding site" evidence="2">
    <location>
        <position position="79"/>
    </location>
    <ligand>
        <name>Mg(2+)</name>
        <dbReference type="ChEBI" id="CHEBI:18420"/>
        <label>2</label>
    </ligand>
</feature>
<keyword evidence="2" id="KW-0547">Nucleotide-binding</keyword>
<keyword evidence="2 5" id="KW-0418">Kinase</keyword>
<comment type="catalytic activity">
    <reaction evidence="2">
        <text>thiamine phosphate + ATP = thiamine diphosphate + ADP</text>
        <dbReference type="Rhea" id="RHEA:15913"/>
        <dbReference type="ChEBI" id="CHEBI:30616"/>
        <dbReference type="ChEBI" id="CHEBI:37575"/>
        <dbReference type="ChEBI" id="CHEBI:58937"/>
        <dbReference type="ChEBI" id="CHEBI:456216"/>
        <dbReference type="EC" id="2.7.4.16"/>
    </reaction>
</comment>
<reference evidence="5 6" key="1">
    <citation type="journal article" date="2024" name="Appl. Environ. Microbiol.">
        <title>Pontiella agarivorans sp. nov., a novel marine anaerobic bacterium capable of degrading macroalgal polysaccharides and fixing nitrogen.</title>
        <authorList>
            <person name="Liu N."/>
            <person name="Kivenson V."/>
            <person name="Peng X."/>
            <person name="Cui Z."/>
            <person name="Lankiewicz T.S."/>
            <person name="Gosselin K.M."/>
            <person name="English C.J."/>
            <person name="Blair E.M."/>
            <person name="O'Malley M.A."/>
            <person name="Valentine D.L."/>
        </authorList>
    </citation>
    <scope>NUCLEOTIDE SEQUENCE [LARGE SCALE GENOMIC DNA]</scope>
    <source>
        <strain evidence="5 6">NLcol2</strain>
    </source>
</reference>
<feature type="binding site" evidence="2">
    <location>
        <position position="203"/>
    </location>
    <ligand>
        <name>Mg(2+)</name>
        <dbReference type="ChEBI" id="CHEBI:18420"/>
        <label>5</label>
    </ligand>
</feature>
<accession>A0ABU5N1P8</accession>
<feature type="binding site" evidence="2">
    <location>
        <position position="292"/>
    </location>
    <ligand>
        <name>substrate</name>
    </ligand>
</feature>
<dbReference type="HAMAP" id="MF_02128">
    <property type="entry name" value="TMP_kinase"/>
    <property type="match status" value="1"/>
</dbReference>
<evidence type="ECO:0000259" key="4">
    <source>
        <dbReference type="Pfam" id="PF02769"/>
    </source>
</evidence>
<feature type="binding site" evidence="2">
    <location>
        <position position="79"/>
    </location>
    <ligand>
        <name>Mg(2+)</name>
        <dbReference type="ChEBI" id="CHEBI:18420"/>
        <label>3</label>
    </ligand>
</feature>
<feature type="binding site" evidence="2">
    <location>
        <position position="127"/>
    </location>
    <ligand>
        <name>Mg(2+)</name>
        <dbReference type="ChEBI" id="CHEBI:18420"/>
        <label>1</label>
    </ligand>
</feature>
<feature type="domain" description="PurM-like C-terminal" evidence="4">
    <location>
        <begin position="189"/>
        <end position="277"/>
    </location>
</feature>
<dbReference type="Gene3D" id="3.90.650.10">
    <property type="entry name" value="PurM-like C-terminal domain"/>
    <property type="match status" value="1"/>
</dbReference>
<comment type="pathway">
    <text evidence="2">Cofactor biosynthesis; thiamine diphosphate biosynthesis; thiamine diphosphate from thiamine phosphate: step 1/1.</text>
</comment>
<feature type="binding site" evidence="2">
    <location>
        <position position="202"/>
    </location>
    <ligand>
        <name>ATP</name>
        <dbReference type="ChEBI" id="CHEBI:30616"/>
    </ligand>
</feature>
<comment type="caution">
    <text evidence="5">The sequence shown here is derived from an EMBL/GenBank/DDBJ whole genome shotgun (WGS) entry which is preliminary data.</text>
</comment>
<proteinExistence type="inferred from homology"/>
<dbReference type="GO" id="GO:0009030">
    <property type="term" value="F:thiamine-phosphate kinase activity"/>
    <property type="evidence" value="ECO:0007669"/>
    <property type="project" value="UniProtKB-EC"/>
</dbReference>
<dbReference type="InterPro" id="IPR010918">
    <property type="entry name" value="PurM-like_C_dom"/>
</dbReference>
<dbReference type="PIRSF" id="PIRSF005303">
    <property type="entry name" value="Thiam_monoph_kin"/>
    <property type="match status" value="1"/>
</dbReference>
<dbReference type="PANTHER" id="PTHR30270:SF0">
    <property type="entry name" value="THIAMINE-MONOPHOSPHATE KINASE"/>
    <property type="match status" value="1"/>
</dbReference>
<feature type="domain" description="PurM-like N-terminal" evidence="3">
    <location>
        <begin position="31"/>
        <end position="142"/>
    </location>
</feature>
<dbReference type="Proteomes" id="UP001290861">
    <property type="component" value="Unassembled WGS sequence"/>
</dbReference>
<dbReference type="InterPro" id="IPR036921">
    <property type="entry name" value="PurM-like_N_sf"/>
</dbReference>
<feature type="binding site" evidence="2">
    <location>
        <position position="79"/>
    </location>
    <ligand>
        <name>Mg(2+)</name>
        <dbReference type="ChEBI" id="CHEBI:18420"/>
        <label>4</label>
    </ligand>
</feature>
<keyword evidence="2" id="KW-0067">ATP-binding</keyword>
<dbReference type="Pfam" id="PF02769">
    <property type="entry name" value="AIRS_C"/>
    <property type="match status" value="1"/>
</dbReference>
<keyword evidence="2" id="KW-0460">Magnesium</keyword>
<dbReference type="PANTHER" id="PTHR30270">
    <property type="entry name" value="THIAMINE-MONOPHOSPHATE KINASE"/>
    <property type="match status" value="1"/>
</dbReference>
<feature type="binding site" evidence="2">
    <location>
        <position position="200"/>
    </location>
    <ligand>
        <name>Mg(2+)</name>
        <dbReference type="ChEBI" id="CHEBI:18420"/>
        <label>3</label>
    </ligand>
</feature>
<dbReference type="Pfam" id="PF00586">
    <property type="entry name" value="AIRS"/>
    <property type="match status" value="1"/>
</dbReference>
<dbReference type="Gene3D" id="3.30.1330.10">
    <property type="entry name" value="PurM-like, N-terminal domain"/>
    <property type="match status" value="1"/>
</dbReference>
<dbReference type="SUPFAM" id="SSF55326">
    <property type="entry name" value="PurM N-terminal domain-like"/>
    <property type="match status" value="1"/>
</dbReference>
<organism evidence="5 6">
    <name type="scientific">Pontiella agarivorans</name>
    <dbReference type="NCBI Taxonomy" id="3038953"/>
    <lineage>
        <taxon>Bacteria</taxon>
        <taxon>Pseudomonadati</taxon>
        <taxon>Kiritimatiellota</taxon>
        <taxon>Kiritimatiellia</taxon>
        <taxon>Kiritimatiellales</taxon>
        <taxon>Pontiellaceae</taxon>
        <taxon>Pontiella</taxon>
    </lineage>
</organism>
<feature type="binding site" evidence="2">
    <location>
        <position position="58"/>
    </location>
    <ligand>
        <name>substrate</name>
    </ligand>
</feature>
<dbReference type="NCBIfam" id="TIGR01379">
    <property type="entry name" value="thiL"/>
    <property type="match status" value="1"/>
</dbReference>
<dbReference type="RefSeq" id="WP_322610133.1">
    <property type="nucleotide sequence ID" value="NZ_JARVCO010000012.1"/>
</dbReference>
<feature type="binding site" evidence="2">
    <location>
        <position position="152"/>
    </location>
    <ligand>
        <name>ATP</name>
        <dbReference type="ChEBI" id="CHEBI:30616"/>
    </ligand>
</feature>
<sequence length="298" mass="32129">MSTLREIGEHAALRKILPLLGTHPELRIGAGDDCAVCRLPGTGADQVFTTDPVIENIHFQSLENPMRIGHKAVGRVLSDIAAMGARPQWILVNVVAPPELEIHDLEKMYKGMMDLCNRFGASVIGGDLARGPALELHIFGTGLLPEKSALLRSGANEGDSILVTGPLGCSFESGKHLDFIPRVDEGCFLRESGLVNALMDISDGLATDLRHILQQSGVGAVLDGQAVPKAGTLKQALFDGEDFELLLTAPDPEELRFQWQEKFGTVLPVIGRVTAETGILRLDGQVLEAKAFEHFSPE</sequence>
<dbReference type="InterPro" id="IPR016188">
    <property type="entry name" value="PurM-like_N"/>
</dbReference>
<feature type="binding site" evidence="2">
    <location>
        <position position="51"/>
    </location>
    <ligand>
        <name>Mg(2+)</name>
        <dbReference type="ChEBI" id="CHEBI:18420"/>
        <label>1</label>
    </ligand>
</feature>
<feature type="binding site" evidence="2">
    <location>
        <position position="241"/>
    </location>
    <ligand>
        <name>substrate</name>
    </ligand>
</feature>
<feature type="binding site" evidence="2">
    <location>
        <position position="51"/>
    </location>
    <ligand>
        <name>Mg(2+)</name>
        <dbReference type="ChEBI" id="CHEBI:18420"/>
        <label>2</label>
    </ligand>
</feature>
<keyword evidence="2 5" id="KW-0808">Transferase</keyword>
<evidence type="ECO:0000313" key="6">
    <source>
        <dbReference type="Proteomes" id="UP001290861"/>
    </source>
</evidence>
<evidence type="ECO:0000256" key="1">
    <source>
        <dbReference type="ARBA" id="ARBA00022977"/>
    </source>
</evidence>
<feature type="binding site" evidence="2">
    <location>
        <position position="109"/>
    </location>
    <ligand>
        <name>ATP</name>
        <dbReference type="ChEBI" id="CHEBI:30616"/>
    </ligand>
</feature>
<dbReference type="SUPFAM" id="SSF56042">
    <property type="entry name" value="PurM C-terminal domain-like"/>
    <property type="match status" value="1"/>
</dbReference>
<feature type="binding site" evidence="2">
    <location>
        <begin position="126"/>
        <end position="127"/>
    </location>
    <ligand>
        <name>ATP</name>
        <dbReference type="ChEBI" id="CHEBI:30616"/>
    </ligand>
</feature>
<gene>
    <name evidence="2 5" type="primary">thiL</name>
    <name evidence="5" type="ORF">P9H32_17140</name>
</gene>
<keyword evidence="2" id="KW-0479">Metal-binding</keyword>
<feature type="binding site" evidence="2">
    <location>
        <position position="50"/>
    </location>
    <ligand>
        <name>Mg(2+)</name>
        <dbReference type="ChEBI" id="CHEBI:18420"/>
        <label>1</label>
    </ligand>
</feature>
<keyword evidence="1 2" id="KW-0784">Thiamine biosynthesis</keyword>
<dbReference type="EC" id="2.7.4.16" evidence="2"/>
<keyword evidence="6" id="KW-1185">Reference proteome</keyword>
<comment type="miscellaneous">
    <text evidence="2">Reaction mechanism of ThiL seems to utilize a direct, inline transfer of the gamma-phosphate of ATP to TMP rather than a phosphorylated enzyme intermediate.</text>
</comment>
<dbReference type="InterPro" id="IPR006283">
    <property type="entry name" value="ThiL-like"/>
</dbReference>
<evidence type="ECO:0000313" key="5">
    <source>
        <dbReference type="EMBL" id="MDZ8120360.1"/>
    </source>
</evidence>
<dbReference type="EMBL" id="JARVCO010000012">
    <property type="protein sequence ID" value="MDZ8120360.1"/>
    <property type="molecule type" value="Genomic_DNA"/>
</dbReference>
<comment type="function">
    <text evidence="2">Catalyzes the ATP-dependent phosphorylation of thiamine-monophosphate (TMP) to form thiamine-pyrophosphate (TPP), the active form of vitamin B1.</text>
</comment>
<evidence type="ECO:0000259" key="3">
    <source>
        <dbReference type="Pfam" id="PF00586"/>
    </source>
</evidence>
<protein>
    <recommendedName>
        <fullName evidence="2">Thiamine-monophosphate kinase</fullName>
        <shortName evidence="2">TMP kinase</shortName>
        <shortName evidence="2">Thiamine-phosphate kinase</shortName>
        <ecNumber evidence="2">2.7.4.16</ecNumber>
    </recommendedName>
</protein>
<comment type="similarity">
    <text evidence="2">Belongs to the thiamine-monophosphate kinase family.</text>
</comment>
<feature type="binding site" evidence="2">
    <location>
        <position position="49"/>
    </location>
    <ligand>
        <name>Mg(2+)</name>
        <dbReference type="ChEBI" id="CHEBI:18420"/>
        <label>4</label>
    </ligand>
</feature>